<dbReference type="Pfam" id="PF02625">
    <property type="entry name" value="XdhC_CoxI"/>
    <property type="match status" value="1"/>
</dbReference>
<evidence type="ECO:0000313" key="4">
    <source>
        <dbReference type="EMBL" id="SUC30195.1"/>
    </source>
</evidence>
<dbReference type="GeneID" id="93672161"/>
<reference evidence="4 5" key="1">
    <citation type="submission" date="2018-06" db="EMBL/GenBank/DDBJ databases">
        <authorList>
            <consortium name="Pathogen Informatics"/>
            <person name="Doyle S."/>
        </authorList>
    </citation>
    <scope>NUCLEOTIDE SEQUENCE [LARGE SCALE GENOMIC DNA]</scope>
    <source>
        <strain evidence="4 5">NCTC11801</strain>
    </source>
</reference>
<dbReference type="OrthoDB" id="9815497at2"/>
<proteinExistence type="predicted"/>
<dbReference type="Proteomes" id="UP000254208">
    <property type="component" value="Unassembled WGS sequence"/>
</dbReference>
<dbReference type="AlphaFoldDB" id="A0A2U9L9L6"/>
<reference evidence="3" key="3">
    <citation type="submission" date="2023-10" db="EMBL/GenBank/DDBJ databases">
        <title>Analysis of Resistance Genes of Carbapenem-resistant Providencia rettgeri.</title>
        <authorList>
            <person name="Liu M."/>
        </authorList>
    </citation>
    <scope>NUCLEOTIDE SEQUENCE</scope>
    <source>
        <strain evidence="3">QITACRE101</strain>
    </source>
</reference>
<evidence type="ECO:0000259" key="1">
    <source>
        <dbReference type="Pfam" id="PF02625"/>
    </source>
</evidence>
<dbReference type="Pfam" id="PF13478">
    <property type="entry name" value="XdhC_C"/>
    <property type="match status" value="1"/>
</dbReference>
<dbReference type="InterPro" id="IPR052698">
    <property type="entry name" value="MoCofactor_Util/Proc"/>
</dbReference>
<name>A0A2U9L9L6_PRORE</name>
<reference evidence="3" key="2">
    <citation type="submission" date="2023-04" db="EMBL/GenBank/DDBJ databases">
        <authorList>
            <person name="Li W."/>
        </authorList>
    </citation>
    <scope>NUCLEOTIDE SEQUENCE</scope>
    <source>
        <strain evidence="3">QITACRE101</strain>
    </source>
</reference>
<sequence>MLREDVFVISQAVAWIKEQPIWLCTVLNTYGSSPRSPGSLLVAKQDGQYIGSLSGGCIEEDFIQRIKNNNYVSSSQVVRYGRGGIETKVNLPCDGSLDVLIEYLPNNEKSLNYLVEIQNALLGYSAIIKKVLLPQSGEIHIANKSEQPTQIERDGDKIQLYIAAPPRLIIAGISTVGAYCANFALTLGFEVIICDHREEEIARFAPQIPSQVEVISLFPARYLEEQGCSPNTAIVSLTHDPRIDDLTLMESVNTDAFYIGAMGSVRTSARRRERLIASGGMTEEEIERIHAPIGIPIGSKTPPEIALAIMADIVAYKNGVISSEITCKTKKLVSIN</sequence>
<accession>A0A2U9L9L6</accession>
<dbReference type="InterPro" id="IPR027051">
    <property type="entry name" value="XdhC_Rossmann_dom"/>
</dbReference>
<dbReference type="EMBL" id="UGTZ01000001">
    <property type="protein sequence ID" value="SUC30195.1"/>
    <property type="molecule type" value="Genomic_DNA"/>
</dbReference>
<dbReference type="InterPro" id="IPR003777">
    <property type="entry name" value="XdhC_CoxI"/>
</dbReference>
<dbReference type="EMBL" id="JARVQW010000009">
    <property type="protein sequence ID" value="MDH2307052.1"/>
    <property type="molecule type" value="Genomic_DNA"/>
</dbReference>
<evidence type="ECO:0000313" key="5">
    <source>
        <dbReference type="Proteomes" id="UP000254208"/>
    </source>
</evidence>
<dbReference type="Gene3D" id="3.40.50.720">
    <property type="entry name" value="NAD(P)-binding Rossmann-like Domain"/>
    <property type="match status" value="1"/>
</dbReference>
<evidence type="ECO:0000259" key="2">
    <source>
        <dbReference type="Pfam" id="PF13478"/>
    </source>
</evidence>
<protein>
    <submittedName>
        <fullName evidence="4">Xanthine dehydrogenase accessory protein XdhC</fullName>
    </submittedName>
    <submittedName>
        <fullName evidence="3">XdhC family protein</fullName>
    </submittedName>
</protein>
<dbReference type="PANTHER" id="PTHR30388:SF4">
    <property type="entry name" value="MOLYBDENUM COFACTOR INSERTION CHAPERONE PAOD"/>
    <property type="match status" value="1"/>
</dbReference>
<evidence type="ECO:0000313" key="3">
    <source>
        <dbReference type="EMBL" id="MDH2307052.1"/>
    </source>
</evidence>
<evidence type="ECO:0000313" key="6">
    <source>
        <dbReference type="Proteomes" id="UP001162044"/>
    </source>
</evidence>
<dbReference type="PANTHER" id="PTHR30388">
    <property type="entry name" value="ALDEHYDE OXIDOREDUCTASE MOLYBDENUM COFACTOR ASSEMBLY PROTEIN"/>
    <property type="match status" value="1"/>
</dbReference>
<feature type="domain" description="XdhC- CoxI" evidence="1">
    <location>
        <begin position="17"/>
        <end position="68"/>
    </location>
</feature>
<organism evidence="3 6">
    <name type="scientific">Providencia rettgeri</name>
    <dbReference type="NCBI Taxonomy" id="587"/>
    <lineage>
        <taxon>Bacteria</taxon>
        <taxon>Pseudomonadati</taxon>
        <taxon>Pseudomonadota</taxon>
        <taxon>Gammaproteobacteria</taxon>
        <taxon>Enterobacterales</taxon>
        <taxon>Morganellaceae</taxon>
        <taxon>Providencia</taxon>
    </lineage>
</organism>
<feature type="domain" description="XdhC Rossmann" evidence="2">
    <location>
        <begin position="168"/>
        <end position="313"/>
    </location>
</feature>
<dbReference type="RefSeq" id="WP_109912020.1">
    <property type="nucleotide sequence ID" value="NZ_ABEXOA020000051.1"/>
</dbReference>
<dbReference type="Proteomes" id="UP001162044">
    <property type="component" value="Unassembled WGS sequence"/>
</dbReference>
<dbReference type="InterPro" id="IPR036291">
    <property type="entry name" value="NAD(P)-bd_dom_sf"/>
</dbReference>
<dbReference type="SUPFAM" id="SSF51735">
    <property type="entry name" value="NAD(P)-binding Rossmann-fold domains"/>
    <property type="match status" value="1"/>
</dbReference>
<gene>
    <name evidence="4" type="ORF">NCTC11801_01120</name>
    <name evidence="3" type="ORF">QDQ51_16695</name>
</gene>